<dbReference type="PANTHER" id="PTHR35038">
    <property type="entry name" value="DISSIMILATORY SULFITE REDUCTASE SIRA"/>
    <property type="match status" value="1"/>
</dbReference>
<dbReference type="InterPro" id="IPR051829">
    <property type="entry name" value="Multiheme_Cytochr_ET"/>
</dbReference>
<comment type="caution">
    <text evidence="4">The sequence shown here is derived from an EMBL/GenBank/DDBJ whole genome shotgun (WGS) entry which is preliminary data.</text>
</comment>
<name>A0ABP7X1Z8_9GAMM</name>
<protein>
    <recommendedName>
        <fullName evidence="3">Cytochrome c-552/4 domain-containing protein</fullName>
    </recommendedName>
</protein>
<reference evidence="5" key="1">
    <citation type="journal article" date="2019" name="Int. J. Syst. Evol. Microbiol.">
        <title>The Global Catalogue of Microorganisms (GCM) 10K type strain sequencing project: providing services to taxonomists for standard genome sequencing and annotation.</title>
        <authorList>
            <consortium name="The Broad Institute Genomics Platform"/>
            <consortium name="The Broad Institute Genome Sequencing Center for Infectious Disease"/>
            <person name="Wu L."/>
            <person name="Ma J."/>
        </authorList>
    </citation>
    <scope>NUCLEOTIDE SEQUENCE [LARGE SCALE GENOMIC DNA]</scope>
    <source>
        <strain evidence="5">JCM 17304</strain>
    </source>
</reference>
<proteinExistence type="predicted"/>
<dbReference type="EMBL" id="BAABDM010000007">
    <property type="protein sequence ID" value="GAA4102714.1"/>
    <property type="molecule type" value="Genomic_DNA"/>
</dbReference>
<organism evidence="4 5">
    <name type="scientific">Zhongshania borealis</name>
    <dbReference type="NCBI Taxonomy" id="889488"/>
    <lineage>
        <taxon>Bacteria</taxon>
        <taxon>Pseudomonadati</taxon>
        <taxon>Pseudomonadota</taxon>
        <taxon>Gammaproteobacteria</taxon>
        <taxon>Cellvibrionales</taxon>
        <taxon>Spongiibacteraceae</taxon>
        <taxon>Zhongshania</taxon>
    </lineage>
</organism>
<dbReference type="Pfam" id="PF13435">
    <property type="entry name" value="Cytochrome_C554"/>
    <property type="match status" value="1"/>
</dbReference>
<evidence type="ECO:0000313" key="4">
    <source>
        <dbReference type="EMBL" id="GAA4102714.1"/>
    </source>
</evidence>
<dbReference type="InterPro" id="IPR023155">
    <property type="entry name" value="Cyt_c-552/4"/>
</dbReference>
<evidence type="ECO:0000313" key="5">
    <source>
        <dbReference type="Proteomes" id="UP001500392"/>
    </source>
</evidence>
<feature type="domain" description="Cytochrome c-552/4" evidence="3">
    <location>
        <begin position="71"/>
        <end position="143"/>
    </location>
</feature>
<evidence type="ECO:0000259" key="3">
    <source>
        <dbReference type="Pfam" id="PF13435"/>
    </source>
</evidence>
<keyword evidence="5" id="KW-1185">Reference proteome</keyword>
<sequence length="456" mass="50065">MINTPQTTLSRRAKLFVACTLTALGISTGFFHAAYAEEQLSEDSVHLGVASCANTACHGRAAPVEHGAILQNEYRTWAKYDHHSRAYTLLKNEDSRRIANNMGIEDASEAHQCLACHADTTPKELQGDKFQIADGIGCEVCHGGAGNWIDSHYGANTNSAAFDSAAAGHQENLKNGLSPTEDPNFIAALCQSCHLGNTNQLANHEMMAAGHPRLRFELDTWLALMPPHHKVDADYKLRGKQNSATSRWFAGRIQAAQDSLTLLEKHSTPQGLIPELAIFDCHSCHRPMDITVRRSASEKQLLPAGSMRINDNALRMLAAIVSVRDKALSQEFSIAIRQLNQATMVSAKAMHSASDKLMVHIDTTKQIMSKSVLSISEQQAMTIALLKQGASGEVRDYADAEQLFLALQLLSYSKNDSSSSQQSYEDIFLVLNDEKKYTQNHFKAAVQKTLNSAMEK</sequence>
<feature type="chain" id="PRO_5045668525" description="Cytochrome c-552/4 domain-containing protein" evidence="2">
    <location>
        <begin position="34"/>
        <end position="456"/>
    </location>
</feature>
<evidence type="ECO:0000256" key="1">
    <source>
        <dbReference type="ARBA" id="ARBA00022729"/>
    </source>
</evidence>
<accession>A0ABP7X1Z8</accession>
<dbReference type="RefSeq" id="WP_344937725.1">
    <property type="nucleotide sequence ID" value="NZ_BAABDM010000007.1"/>
</dbReference>
<keyword evidence="1 2" id="KW-0732">Signal</keyword>
<dbReference type="Proteomes" id="UP001500392">
    <property type="component" value="Unassembled WGS sequence"/>
</dbReference>
<dbReference type="SUPFAM" id="SSF48695">
    <property type="entry name" value="Multiheme cytochromes"/>
    <property type="match status" value="1"/>
</dbReference>
<dbReference type="Gene3D" id="1.10.1130.10">
    <property type="entry name" value="Flavocytochrome C3, Chain A"/>
    <property type="match status" value="1"/>
</dbReference>
<evidence type="ECO:0000256" key="2">
    <source>
        <dbReference type="SAM" id="SignalP"/>
    </source>
</evidence>
<dbReference type="InterPro" id="IPR036280">
    <property type="entry name" value="Multihaem_cyt_sf"/>
</dbReference>
<gene>
    <name evidence="4" type="ORF">GCM10022414_30720</name>
</gene>
<feature type="signal peptide" evidence="2">
    <location>
        <begin position="1"/>
        <end position="33"/>
    </location>
</feature>